<keyword evidence="1" id="KW-0732">Signal</keyword>
<accession>A0A1I2HRZ5</accession>
<organism evidence="2 3">
    <name type="scientific">Sunxiuqinia elliptica</name>
    <dbReference type="NCBI Taxonomy" id="655355"/>
    <lineage>
        <taxon>Bacteria</taxon>
        <taxon>Pseudomonadati</taxon>
        <taxon>Bacteroidota</taxon>
        <taxon>Bacteroidia</taxon>
        <taxon>Marinilabiliales</taxon>
        <taxon>Prolixibacteraceae</taxon>
        <taxon>Sunxiuqinia</taxon>
    </lineage>
</organism>
<evidence type="ECO:0000313" key="3">
    <source>
        <dbReference type="Proteomes" id="UP000198964"/>
    </source>
</evidence>
<name>A0A1I2HRZ5_9BACT</name>
<dbReference type="RefSeq" id="WP_093919895.1">
    <property type="nucleotide sequence ID" value="NZ_FONW01000004.1"/>
</dbReference>
<keyword evidence="3" id="KW-1185">Reference proteome</keyword>
<dbReference type="InterPro" id="IPR028994">
    <property type="entry name" value="Integrin_alpha_N"/>
</dbReference>
<dbReference type="SUPFAM" id="SSF69318">
    <property type="entry name" value="Integrin alpha N-terminal domain"/>
    <property type="match status" value="2"/>
</dbReference>
<dbReference type="STRING" id="655355.SAMN05216283_104225"/>
<dbReference type="EMBL" id="FONW01000004">
    <property type="protein sequence ID" value="SFF32318.1"/>
    <property type="molecule type" value="Genomic_DNA"/>
</dbReference>
<evidence type="ECO:0000313" key="2">
    <source>
        <dbReference type="EMBL" id="SFF32318.1"/>
    </source>
</evidence>
<gene>
    <name evidence="2" type="ORF">SAMN05216283_104225</name>
</gene>
<dbReference type="Proteomes" id="UP000198964">
    <property type="component" value="Unassembled WGS sequence"/>
</dbReference>
<dbReference type="Pfam" id="PF13517">
    <property type="entry name" value="FG-GAP_3"/>
    <property type="match status" value="2"/>
</dbReference>
<dbReference type="InterPro" id="IPR013517">
    <property type="entry name" value="FG-GAP"/>
</dbReference>
<dbReference type="Gene3D" id="2.130.10.130">
    <property type="entry name" value="Integrin alpha, N-terminal"/>
    <property type="match status" value="2"/>
</dbReference>
<evidence type="ECO:0000256" key="1">
    <source>
        <dbReference type="ARBA" id="ARBA00022729"/>
    </source>
</evidence>
<dbReference type="PANTHER" id="PTHR44103">
    <property type="entry name" value="PROPROTEIN CONVERTASE P"/>
    <property type="match status" value="1"/>
</dbReference>
<reference evidence="2 3" key="1">
    <citation type="submission" date="2016-10" db="EMBL/GenBank/DDBJ databases">
        <authorList>
            <person name="de Groot N.N."/>
        </authorList>
    </citation>
    <scope>NUCLEOTIDE SEQUENCE [LARGE SCALE GENOMIC DNA]</scope>
    <source>
        <strain evidence="2 3">CGMCC 1.9156</strain>
    </source>
</reference>
<proteinExistence type="predicted"/>
<sequence length="679" mass="76008">MNYLLSAMRKHIRLLINLSLAGMIGILGACKSEALDAGNNTDDSRGIQKLAYRHSGLLVDLDVGFKSVPMPMDFDGDGDLDLLVSASGSYVEVGVFYFENISGNVDYPVFRAGEQVSSERFRLGYDGKFFEVSEVNGHVHVLTPDRVNDQLLIYEDVPQNVFWKKRDMPLKARGYMPGTNYNTWKMIDFDHDSLFDLVCGLSSKQGDFLLFFKNTGSNQDPTYEEPEQLKTSLGKPLGNDLYLEVPLADYDNDGDLDYLAISPFANIVYFQNAGTPQVHEFHEGQKLRYQGELIQFVSHYGNATKLKAVDFNRDGFVDILAGDEDGKVSFLKNTGKVNHGIPEFLPPVFLQQEALFVDLGALAAPRVFDWDGDGLDDILSGNGVGNIYFVKNLGGDIPVWDAPKILEIDGVPIRIIPTEVLPNTENPHWGYTTIDVGDWDHDGLPDILVNEHNGNLVWLKNKGTREKPELSKPQPLYVEWEGEPQKPAWTPGVSEGNELLAPWRTSPFIMDFNQDGLNDLVMLDYEGYLVVYPRQKVGDELRLGHPQRNFVFSDGSPILLNQRTGSSHGRLKITFADWDGDGLEDLVFSSKPAVDWMKNLGMKNGKMVLQYMGRVISRTLMGHTDGPVVTDFNRDGVPDLLVGTETGVLYYWQRPSVTITTTMTTTGKQKPAAYPYFKR</sequence>
<dbReference type="AlphaFoldDB" id="A0A1I2HRZ5"/>
<protein>
    <submittedName>
        <fullName evidence="2">Repeat domain-containing protein</fullName>
    </submittedName>
</protein>
<dbReference type="PANTHER" id="PTHR44103:SF1">
    <property type="entry name" value="PROPROTEIN CONVERTASE P"/>
    <property type="match status" value="1"/>
</dbReference>